<dbReference type="Gene3D" id="3.40.50.150">
    <property type="entry name" value="Vaccinia Virus protein VP39"/>
    <property type="match status" value="1"/>
</dbReference>
<dbReference type="GO" id="GO:0008168">
    <property type="term" value="F:methyltransferase activity"/>
    <property type="evidence" value="ECO:0007669"/>
    <property type="project" value="UniProtKB-KW"/>
</dbReference>
<comment type="caution">
    <text evidence="2">The sequence shown here is derived from an EMBL/GenBank/DDBJ whole genome shotgun (WGS) entry which is preliminary data.</text>
</comment>
<gene>
    <name evidence="2" type="ORF">ACFSM5_13325</name>
</gene>
<feature type="domain" description="Methyltransferase FkbM" evidence="1">
    <location>
        <begin position="108"/>
        <end position="259"/>
    </location>
</feature>
<dbReference type="Pfam" id="PF05050">
    <property type="entry name" value="Methyltransf_21"/>
    <property type="match status" value="1"/>
</dbReference>
<dbReference type="SUPFAM" id="SSF53335">
    <property type="entry name" value="S-adenosyl-L-methionine-dependent methyltransferases"/>
    <property type="match status" value="1"/>
</dbReference>
<accession>A0ABW5DS06</accession>
<dbReference type="InterPro" id="IPR053202">
    <property type="entry name" value="EGF_Rcpt_Signaling_Reg"/>
</dbReference>
<sequence length="294" mass="33800">MLELSADNYSLTHIRRLIAVMKLRDGGDLKSAREAMDRLVTETPDLFNGLRAARDLARELGWVIEEHYQPATEGRFYRPPYNCQIPNLSVIYEHLFGQKRDGIFFETGAYDGDSFSNTSFLADLGWRGVYLEPVREFFELCRNRHRHNAGVTVLQGAAGKDFGQLTLDLAMMSTTSVPELLEEIRMLYYAQSLFANERQSAWQFPLNFVLEQQKFPQVFDLLVLDVEGSEYDALLGLDLDRWQPGVIVIELLDRHPDFARNAALVEVGVKCRELLEQRYTEIYFDPGNSIFVRS</sequence>
<dbReference type="RefSeq" id="WP_379876920.1">
    <property type="nucleotide sequence ID" value="NZ_JBHUIP010000012.1"/>
</dbReference>
<dbReference type="Proteomes" id="UP001597295">
    <property type="component" value="Unassembled WGS sequence"/>
</dbReference>
<keyword evidence="3" id="KW-1185">Reference proteome</keyword>
<dbReference type="InterPro" id="IPR006342">
    <property type="entry name" value="FkbM_mtfrase"/>
</dbReference>
<name>A0ABW5DS06_9PROT</name>
<dbReference type="InterPro" id="IPR029063">
    <property type="entry name" value="SAM-dependent_MTases_sf"/>
</dbReference>
<organism evidence="2 3">
    <name type="scientific">Lacibacterium aquatile</name>
    <dbReference type="NCBI Taxonomy" id="1168082"/>
    <lineage>
        <taxon>Bacteria</taxon>
        <taxon>Pseudomonadati</taxon>
        <taxon>Pseudomonadota</taxon>
        <taxon>Alphaproteobacteria</taxon>
        <taxon>Rhodospirillales</taxon>
        <taxon>Rhodospirillaceae</taxon>
    </lineage>
</organism>
<keyword evidence="2" id="KW-0489">Methyltransferase</keyword>
<reference evidence="3" key="1">
    <citation type="journal article" date="2019" name="Int. J. Syst. Evol. Microbiol.">
        <title>The Global Catalogue of Microorganisms (GCM) 10K type strain sequencing project: providing services to taxonomists for standard genome sequencing and annotation.</title>
        <authorList>
            <consortium name="The Broad Institute Genomics Platform"/>
            <consortium name="The Broad Institute Genome Sequencing Center for Infectious Disease"/>
            <person name="Wu L."/>
            <person name="Ma J."/>
        </authorList>
    </citation>
    <scope>NUCLEOTIDE SEQUENCE [LARGE SCALE GENOMIC DNA]</scope>
    <source>
        <strain evidence="3">CGMCC 1.19062</strain>
    </source>
</reference>
<dbReference type="EMBL" id="JBHUIP010000012">
    <property type="protein sequence ID" value="MFD2263877.1"/>
    <property type="molecule type" value="Genomic_DNA"/>
</dbReference>
<evidence type="ECO:0000259" key="1">
    <source>
        <dbReference type="Pfam" id="PF05050"/>
    </source>
</evidence>
<keyword evidence="2" id="KW-0808">Transferase</keyword>
<proteinExistence type="predicted"/>
<dbReference type="PANTHER" id="PTHR34009:SF2">
    <property type="entry name" value="PROTEIN STAR"/>
    <property type="match status" value="1"/>
</dbReference>
<protein>
    <submittedName>
        <fullName evidence="2">FkbM family methyltransferase</fullName>
    </submittedName>
</protein>
<evidence type="ECO:0000313" key="3">
    <source>
        <dbReference type="Proteomes" id="UP001597295"/>
    </source>
</evidence>
<dbReference type="PANTHER" id="PTHR34009">
    <property type="entry name" value="PROTEIN STAR"/>
    <property type="match status" value="1"/>
</dbReference>
<dbReference type="GO" id="GO:0032259">
    <property type="term" value="P:methylation"/>
    <property type="evidence" value="ECO:0007669"/>
    <property type="project" value="UniProtKB-KW"/>
</dbReference>
<evidence type="ECO:0000313" key="2">
    <source>
        <dbReference type="EMBL" id="MFD2263877.1"/>
    </source>
</evidence>